<dbReference type="GeneID" id="30968071"/>
<gene>
    <name evidence="6" type="ORF">ASCRUDRAFT_79909</name>
</gene>
<accession>A0A1D2VL99</accession>
<protein>
    <recommendedName>
        <fullName evidence="2">Pyridoxal phosphate homeostasis protein</fullName>
        <shortName evidence="2">PLP homeostasis protein</shortName>
    </recommendedName>
</protein>
<comment type="cofactor">
    <cofactor evidence="3">
        <name>pyridoxal 5'-phosphate</name>
        <dbReference type="ChEBI" id="CHEBI:597326"/>
    </cofactor>
</comment>
<dbReference type="InParanoid" id="A0A1D2VL99"/>
<dbReference type="InterPro" id="IPR001608">
    <property type="entry name" value="Ala_racemase_N"/>
</dbReference>
<dbReference type="RefSeq" id="XP_020048678.1">
    <property type="nucleotide sequence ID" value="XM_020194435.1"/>
</dbReference>
<dbReference type="Pfam" id="PF01168">
    <property type="entry name" value="Ala_racemase_N"/>
    <property type="match status" value="1"/>
</dbReference>
<dbReference type="AlphaFoldDB" id="A0A1D2VL99"/>
<dbReference type="InterPro" id="IPR029066">
    <property type="entry name" value="PLP-binding_barrel"/>
</dbReference>
<evidence type="ECO:0000313" key="7">
    <source>
        <dbReference type="Proteomes" id="UP000095038"/>
    </source>
</evidence>
<dbReference type="PANTHER" id="PTHR10146:SF14">
    <property type="entry name" value="PYRIDOXAL PHOSPHATE HOMEOSTASIS PROTEIN"/>
    <property type="match status" value="1"/>
</dbReference>
<reference evidence="7" key="1">
    <citation type="submission" date="2016-05" db="EMBL/GenBank/DDBJ databases">
        <title>Comparative genomics of biotechnologically important yeasts.</title>
        <authorList>
            <consortium name="DOE Joint Genome Institute"/>
            <person name="Riley R."/>
            <person name="Haridas S."/>
            <person name="Wolfe K.H."/>
            <person name="Lopes M.R."/>
            <person name="Hittinger C.T."/>
            <person name="Goker M."/>
            <person name="Salamov A."/>
            <person name="Wisecaver J."/>
            <person name="Long T.M."/>
            <person name="Aerts A.L."/>
            <person name="Barry K."/>
            <person name="Choi C."/>
            <person name="Clum A."/>
            <person name="Coughlan A.Y."/>
            <person name="Deshpande S."/>
            <person name="Douglass A.P."/>
            <person name="Hanson S.J."/>
            <person name="Klenk H.-P."/>
            <person name="Labutti K."/>
            <person name="Lapidus A."/>
            <person name="Lindquist E."/>
            <person name="Lipzen A."/>
            <person name="Meier-Kolthoff J.P."/>
            <person name="Ohm R.A."/>
            <person name="Otillar R.P."/>
            <person name="Pangilinan J."/>
            <person name="Peng Y."/>
            <person name="Rokas A."/>
            <person name="Rosa C.A."/>
            <person name="Scheuner C."/>
            <person name="Sibirny A.A."/>
            <person name="Slot J.C."/>
            <person name="Stielow J.B."/>
            <person name="Sun H."/>
            <person name="Kurtzman C.P."/>
            <person name="Blackwell M."/>
            <person name="Grigoriev I.V."/>
            <person name="Jeffries T.W."/>
        </authorList>
    </citation>
    <scope>NUCLEOTIDE SEQUENCE [LARGE SCALE GENOMIC DNA]</scope>
    <source>
        <strain evidence="7">DSM 1968</strain>
    </source>
</reference>
<dbReference type="STRING" id="1344418.A0A1D2VL99"/>
<dbReference type="FunFam" id="3.20.20.10:FF:000018">
    <property type="entry name" value="Pyridoxal phosphate homeostasis protein"/>
    <property type="match status" value="1"/>
</dbReference>
<dbReference type="EMBL" id="KV454477">
    <property type="protein sequence ID" value="ODV62371.1"/>
    <property type="molecule type" value="Genomic_DNA"/>
</dbReference>
<evidence type="ECO:0000256" key="1">
    <source>
        <dbReference type="ARBA" id="ARBA00022898"/>
    </source>
</evidence>
<comment type="similarity">
    <text evidence="2 4">Belongs to the pyridoxal phosphate-binding protein YggS/PROSC family.</text>
</comment>
<proteinExistence type="inferred from homology"/>
<keyword evidence="1 2" id="KW-0663">Pyridoxal phosphate</keyword>
<dbReference type="OrthoDB" id="10264196at2759"/>
<sequence length="260" mass="29250">MSSSAADYPEPTPDRQVELGENYTQILKEMTQVTSASNIDSNDVHLVCVSKLKPASDIYSLYKYNNVCHFGENYVQELIEKAKLLPKDINWHFIGSLQTNKCKDLSTRIPNLYSVETIDTIKKAKKLNDTRANIPDSSTINVFIQINTSSESQKSGIVFNDLETVLELSKFIQNECPKLQLKGLMTIGSFLNSTSSNDNEINQDFQNLSDVKHSVEKALGLDFKLQLNMGMSNDFHQAIKQGSNYIRVGSNIFGQRPKKN</sequence>
<evidence type="ECO:0000259" key="5">
    <source>
        <dbReference type="Pfam" id="PF01168"/>
    </source>
</evidence>
<dbReference type="InterPro" id="IPR011078">
    <property type="entry name" value="PyrdxlP_homeostasis"/>
</dbReference>
<comment type="function">
    <text evidence="2">Pyridoxal 5'-phosphate (PLP)-binding protein, which may be involved in intracellular homeostatic regulation of pyridoxal 5'-phosphate (PLP), the active form of vitamin B6.</text>
</comment>
<dbReference type="GO" id="GO:0030170">
    <property type="term" value="F:pyridoxal phosphate binding"/>
    <property type="evidence" value="ECO:0007669"/>
    <property type="project" value="UniProtKB-UniRule"/>
</dbReference>
<evidence type="ECO:0000256" key="2">
    <source>
        <dbReference type="HAMAP-Rule" id="MF_03225"/>
    </source>
</evidence>
<dbReference type="Proteomes" id="UP000095038">
    <property type="component" value="Unassembled WGS sequence"/>
</dbReference>
<dbReference type="PIRSF" id="PIRSF004848">
    <property type="entry name" value="YBL036c_PLPDEIII"/>
    <property type="match status" value="1"/>
</dbReference>
<evidence type="ECO:0000256" key="4">
    <source>
        <dbReference type="RuleBase" id="RU004514"/>
    </source>
</evidence>
<organism evidence="6 7">
    <name type="scientific">Ascoidea rubescens DSM 1968</name>
    <dbReference type="NCBI Taxonomy" id="1344418"/>
    <lineage>
        <taxon>Eukaryota</taxon>
        <taxon>Fungi</taxon>
        <taxon>Dikarya</taxon>
        <taxon>Ascomycota</taxon>
        <taxon>Saccharomycotina</taxon>
        <taxon>Saccharomycetes</taxon>
        <taxon>Ascoideaceae</taxon>
        <taxon>Ascoidea</taxon>
    </lineage>
</organism>
<dbReference type="SUPFAM" id="SSF51419">
    <property type="entry name" value="PLP-binding barrel"/>
    <property type="match status" value="1"/>
</dbReference>
<dbReference type="NCBIfam" id="TIGR00044">
    <property type="entry name" value="YggS family pyridoxal phosphate-dependent enzyme"/>
    <property type="match status" value="1"/>
</dbReference>
<keyword evidence="7" id="KW-1185">Reference proteome</keyword>
<dbReference type="Gene3D" id="3.20.20.10">
    <property type="entry name" value="Alanine racemase"/>
    <property type="match status" value="1"/>
</dbReference>
<dbReference type="FunCoup" id="A0A1D2VL99">
    <property type="interactions" value="500"/>
</dbReference>
<name>A0A1D2VL99_9ASCO</name>
<dbReference type="PROSITE" id="PS01211">
    <property type="entry name" value="UPF0001"/>
    <property type="match status" value="1"/>
</dbReference>
<feature type="domain" description="Alanine racemase N-terminal" evidence="5">
    <location>
        <begin position="46"/>
        <end position="257"/>
    </location>
</feature>
<evidence type="ECO:0000313" key="6">
    <source>
        <dbReference type="EMBL" id="ODV62371.1"/>
    </source>
</evidence>
<feature type="modified residue" description="N6-(pyridoxal phosphate)lysine" evidence="2 3">
    <location>
        <position position="51"/>
    </location>
</feature>
<dbReference type="HAMAP" id="MF_02087">
    <property type="entry name" value="PLP_homeostasis"/>
    <property type="match status" value="1"/>
</dbReference>
<dbReference type="PANTHER" id="PTHR10146">
    <property type="entry name" value="PROLINE SYNTHETASE CO-TRANSCRIBED BACTERIAL HOMOLOG PROTEIN"/>
    <property type="match status" value="1"/>
</dbReference>
<evidence type="ECO:0000256" key="3">
    <source>
        <dbReference type="PIRSR" id="PIRSR004848-1"/>
    </source>
</evidence>